<proteinExistence type="predicted"/>
<evidence type="ECO:0000259" key="3">
    <source>
        <dbReference type="Pfam" id="PF08797"/>
    </source>
</evidence>
<dbReference type="Proteomes" id="UP001589832">
    <property type="component" value="Unassembled WGS sequence"/>
</dbReference>
<dbReference type="InterPro" id="IPR014905">
    <property type="entry name" value="HIRAN"/>
</dbReference>
<keyword evidence="5" id="KW-1185">Reference proteome</keyword>
<dbReference type="Gene3D" id="3.30.70.2330">
    <property type="match status" value="1"/>
</dbReference>
<evidence type="ECO:0000313" key="4">
    <source>
        <dbReference type="EMBL" id="MFC0604958.1"/>
    </source>
</evidence>
<name>A0ABV6Q9J7_9FLAO</name>
<accession>A0ABV6Q9J7</accession>
<comment type="caution">
    <text evidence="4">The sequence shown here is derived from an EMBL/GenBank/DDBJ whole genome shotgun (WGS) entry which is preliminary data.</text>
</comment>
<evidence type="ECO:0000256" key="1">
    <source>
        <dbReference type="ARBA" id="ARBA00022723"/>
    </source>
</evidence>
<organism evidence="4 5">
    <name type="scientific">Winogradskyella pulchriflava</name>
    <dbReference type="NCBI Taxonomy" id="1110688"/>
    <lineage>
        <taxon>Bacteria</taxon>
        <taxon>Pseudomonadati</taxon>
        <taxon>Bacteroidota</taxon>
        <taxon>Flavobacteriia</taxon>
        <taxon>Flavobacteriales</taxon>
        <taxon>Flavobacteriaceae</taxon>
        <taxon>Winogradskyella</taxon>
    </lineage>
</organism>
<sequence length="217" mass="25358">MKTIGNIFLVWRKGRGGRRITIGVIKRNASEGVRFQYVQEGLAEALKLGFKHYEGFPDTDKVYTENVLDIFGQRIIRSERNDVKDFYNFWQIDRKYKEDDFYMLAYTQGLLPTDNFEFLADFNPIKGLSFITEIAGLSTYKIPSNFISVGDRLVYLLEKNNEYDNNAVVLTKANKKLGYVKCIHNKVFHKTDKYFEVQVHRIEKNGLLNRVFLKVSI</sequence>
<evidence type="ECO:0000313" key="5">
    <source>
        <dbReference type="Proteomes" id="UP001589832"/>
    </source>
</evidence>
<gene>
    <name evidence="4" type="ORF">ACFFGA_10370</name>
</gene>
<dbReference type="EMBL" id="JBHLTQ010000005">
    <property type="protein sequence ID" value="MFC0604958.1"/>
    <property type="molecule type" value="Genomic_DNA"/>
</dbReference>
<protein>
    <submittedName>
        <fullName evidence="4">HIRAN domain-containing protein</fullName>
    </submittedName>
</protein>
<evidence type="ECO:0000256" key="2">
    <source>
        <dbReference type="ARBA" id="ARBA00022801"/>
    </source>
</evidence>
<keyword evidence="1" id="KW-0479">Metal-binding</keyword>
<dbReference type="Pfam" id="PF08797">
    <property type="entry name" value="HIRAN"/>
    <property type="match status" value="1"/>
</dbReference>
<dbReference type="RefSeq" id="WP_386063482.1">
    <property type="nucleotide sequence ID" value="NZ_JBHLTQ010000005.1"/>
</dbReference>
<keyword evidence="2" id="KW-0378">Hydrolase</keyword>
<reference evidence="4 5" key="1">
    <citation type="submission" date="2024-09" db="EMBL/GenBank/DDBJ databases">
        <authorList>
            <person name="Sun Q."/>
            <person name="Mori K."/>
        </authorList>
    </citation>
    <scope>NUCLEOTIDE SEQUENCE [LARGE SCALE GENOMIC DNA]</scope>
    <source>
        <strain evidence="4 5">NCAIM B.02481</strain>
    </source>
</reference>
<feature type="domain" description="HIRAN" evidence="3">
    <location>
        <begin position="129"/>
        <end position="187"/>
    </location>
</feature>